<dbReference type="PANTHER" id="PTHR34535">
    <property type="entry name" value="HYDROGENASE MATURATION FACTOR HYPA"/>
    <property type="match status" value="1"/>
</dbReference>
<feature type="binding site" evidence="4">
    <location>
        <position position="91"/>
    </location>
    <ligand>
        <name>Zn(2+)</name>
        <dbReference type="ChEBI" id="CHEBI:29105"/>
    </ligand>
</feature>
<comment type="function">
    <text evidence="4">Involved in the maturation of [NiFe] hydrogenases. Required for nickel insertion into the metal center of the hydrogenase.</text>
</comment>
<proteinExistence type="inferred from homology"/>
<accession>A0ABM7WX80</accession>
<protein>
    <recommendedName>
        <fullName evidence="4">Hydrogenase maturation factor HypA</fullName>
    </recommendedName>
</protein>
<evidence type="ECO:0000313" key="5">
    <source>
        <dbReference type="EMBL" id="BDG04109.1"/>
    </source>
</evidence>
<dbReference type="Pfam" id="PF01155">
    <property type="entry name" value="HypA"/>
    <property type="match status" value="1"/>
</dbReference>
<dbReference type="Gene3D" id="3.30.2320.80">
    <property type="match status" value="1"/>
</dbReference>
<gene>
    <name evidence="5" type="primary">hypA_2</name>
    <name evidence="4" type="synonym">hypA</name>
    <name evidence="5" type="ORF">AMOR_31050</name>
</gene>
<comment type="similarity">
    <text evidence="4">Belongs to the HypA/HybF family.</text>
</comment>
<name>A0ABM7WX80_9BACT</name>
<evidence type="ECO:0000256" key="3">
    <source>
        <dbReference type="ARBA" id="ARBA00022833"/>
    </source>
</evidence>
<dbReference type="InterPro" id="IPR000688">
    <property type="entry name" value="HypA/HybF"/>
</dbReference>
<keyword evidence="3 4" id="KW-0862">Zinc</keyword>
<sequence length="114" mass="12467">MHEYSLVEALVTRVEQEARRRGALRIHALSVRVGELAGVDPELFRTAYETFREGTLCAGVPLTLKQVAASWSCPKCRIPMARGAILRCPACDSPARLDEGSDALTLDGIEMEVP</sequence>
<feature type="binding site" evidence="4">
    <location>
        <position position="73"/>
    </location>
    <ligand>
        <name>Zn(2+)</name>
        <dbReference type="ChEBI" id="CHEBI:29105"/>
    </ligand>
</feature>
<evidence type="ECO:0000256" key="1">
    <source>
        <dbReference type="ARBA" id="ARBA00022596"/>
    </source>
</evidence>
<keyword evidence="6" id="KW-1185">Reference proteome</keyword>
<feature type="binding site" evidence="4">
    <location>
        <position position="2"/>
    </location>
    <ligand>
        <name>Ni(2+)</name>
        <dbReference type="ChEBI" id="CHEBI:49786"/>
    </ligand>
</feature>
<dbReference type="HAMAP" id="MF_00213">
    <property type="entry name" value="HypA_HybF"/>
    <property type="match status" value="1"/>
</dbReference>
<evidence type="ECO:0000313" key="6">
    <source>
        <dbReference type="Proteomes" id="UP001162891"/>
    </source>
</evidence>
<dbReference type="RefSeq" id="WP_248352482.1">
    <property type="nucleotide sequence ID" value="NZ_AP025591.1"/>
</dbReference>
<feature type="binding site" evidence="4">
    <location>
        <position position="88"/>
    </location>
    <ligand>
        <name>Zn(2+)</name>
        <dbReference type="ChEBI" id="CHEBI:29105"/>
    </ligand>
</feature>
<reference evidence="6" key="1">
    <citation type="journal article" date="2022" name="Int. J. Syst. Evol. Microbiol.">
        <title>Anaeromyxobacter oryzae sp. nov., Anaeromyxobacter diazotrophicus sp. nov. and Anaeromyxobacter paludicola sp. nov., isolated from paddy soils.</title>
        <authorList>
            <person name="Itoh H."/>
            <person name="Xu Z."/>
            <person name="Mise K."/>
            <person name="Masuda Y."/>
            <person name="Ushijima N."/>
            <person name="Hayakawa C."/>
            <person name="Shiratori Y."/>
            <person name="Senoo K."/>
        </authorList>
    </citation>
    <scope>NUCLEOTIDE SEQUENCE [LARGE SCALE GENOMIC DNA]</scope>
    <source>
        <strain evidence="6">Red232</strain>
    </source>
</reference>
<dbReference type="PANTHER" id="PTHR34535:SF3">
    <property type="entry name" value="HYDROGENASE MATURATION FACTOR HYPA"/>
    <property type="match status" value="1"/>
</dbReference>
<dbReference type="Proteomes" id="UP001162891">
    <property type="component" value="Chromosome"/>
</dbReference>
<evidence type="ECO:0000256" key="2">
    <source>
        <dbReference type="ARBA" id="ARBA00022723"/>
    </source>
</evidence>
<dbReference type="EMBL" id="AP025591">
    <property type="protein sequence ID" value="BDG04109.1"/>
    <property type="molecule type" value="Genomic_DNA"/>
</dbReference>
<evidence type="ECO:0000256" key="4">
    <source>
        <dbReference type="HAMAP-Rule" id="MF_00213"/>
    </source>
</evidence>
<dbReference type="PIRSF" id="PIRSF004761">
    <property type="entry name" value="Hydrgn_mat_HypA"/>
    <property type="match status" value="1"/>
</dbReference>
<keyword evidence="1 4" id="KW-0533">Nickel</keyword>
<feature type="binding site" evidence="4">
    <location>
        <position position="76"/>
    </location>
    <ligand>
        <name>Zn(2+)</name>
        <dbReference type="ChEBI" id="CHEBI:29105"/>
    </ligand>
</feature>
<keyword evidence="2 4" id="KW-0479">Metal-binding</keyword>
<organism evidence="5 6">
    <name type="scientific">Anaeromyxobacter oryzae</name>
    <dbReference type="NCBI Taxonomy" id="2918170"/>
    <lineage>
        <taxon>Bacteria</taxon>
        <taxon>Pseudomonadati</taxon>
        <taxon>Myxococcota</taxon>
        <taxon>Myxococcia</taxon>
        <taxon>Myxococcales</taxon>
        <taxon>Cystobacterineae</taxon>
        <taxon>Anaeromyxobacteraceae</taxon>
        <taxon>Anaeromyxobacter</taxon>
    </lineage>
</organism>